<comment type="similarity">
    <text evidence="1">Belongs to the EF-1-beta/EF-1-delta family.</text>
</comment>
<gene>
    <name evidence="7" type="ORF">A3770_02p11440</name>
</gene>
<keyword evidence="4" id="KW-0648">Protein biosynthesis</keyword>
<evidence type="ECO:0000259" key="6">
    <source>
        <dbReference type="SMART" id="SM00888"/>
    </source>
</evidence>
<sequence length="238" mass="25921">MASFSDLSSAKGLKELDTFLLTKSYITGYQASRDDLAVFGAMASAPSAKEYPHAARWYNHIKALLGESFPGQGKGVGLAGASAGASAPAAKMEVDDDSSDSDSDSDLDLFGEMTEEEKAAQEKKKAVIAAAKARAAEKEKKCKSLIVMDIKPWDDETDLKKMEEDVRAITYDGLLWGSSKLVTFAFGMKKLQMTAVIEDTKIPSFDEIIEKDILLLDEDEEVQSELVQSVDILSFNKL</sequence>
<feature type="region of interest" description="Disordered" evidence="5">
    <location>
        <begin position="89"/>
        <end position="108"/>
    </location>
</feature>
<evidence type="ECO:0000256" key="2">
    <source>
        <dbReference type="ARBA" id="ARBA00011606"/>
    </source>
</evidence>
<dbReference type="InterPro" id="IPR014717">
    <property type="entry name" value="Transl_elong_EF1B/ribsomal_bS6"/>
</dbReference>
<evidence type="ECO:0000313" key="8">
    <source>
        <dbReference type="Proteomes" id="UP000316726"/>
    </source>
</evidence>
<dbReference type="GO" id="GO:0005085">
    <property type="term" value="F:guanyl-nucleotide exchange factor activity"/>
    <property type="evidence" value="ECO:0007669"/>
    <property type="project" value="TreeGrafter"/>
</dbReference>
<feature type="compositionally biased region" description="Acidic residues" evidence="5">
    <location>
        <begin position="94"/>
        <end position="108"/>
    </location>
</feature>
<dbReference type="GO" id="GO:0005829">
    <property type="term" value="C:cytosol"/>
    <property type="evidence" value="ECO:0007669"/>
    <property type="project" value="TreeGrafter"/>
</dbReference>
<organism evidence="7 8">
    <name type="scientific">Chloropicon primus</name>
    <dbReference type="NCBI Taxonomy" id="1764295"/>
    <lineage>
        <taxon>Eukaryota</taxon>
        <taxon>Viridiplantae</taxon>
        <taxon>Chlorophyta</taxon>
        <taxon>Chloropicophyceae</taxon>
        <taxon>Chloropicales</taxon>
        <taxon>Chloropicaceae</taxon>
        <taxon>Chloropicon</taxon>
    </lineage>
</organism>
<dbReference type="InterPro" id="IPR036219">
    <property type="entry name" value="eEF-1beta-like_sf"/>
</dbReference>
<dbReference type="Proteomes" id="UP000316726">
    <property type="component" value="Chromosome 2"/>
</dbReference>
<evidence type="ECO:0000256" key="5">
    <source>
        <dbReference type="SAM" id="MobiDB-lite"/>
    </source>
</evidence>
<accession>A0A5B8MDH9</accession>
<evidence type="ECO:0000256" key="3">
    <source>
        <dbReference type="ARBA" id="ARBA00022768"/>
    </source>
</evidence>
<dbReference type="GO" id="GO:0005853">
    <property type="term" value="C:eukaryotic translation elongation factor 1 complex"/>
    <property type="evidence" value="ECO:0007669"/>
    <property type="project" value="InterPro"/>
</dbReference>
<dbReference type="Pfam" id="PF00736">
    <property type="entry name" value="EF1_GNE"/>
    <property type="match status" value="1"/>
</dbReference>
<dbReference type="InterPro" id="IPR014038">
    <property type="entry name" value="EF1B_bsu/dsu_GNE"/>
</dbReference>
<proteinExistence type="inferred from homology"/>
<dbReference type="PANTHER" id="PTHR11595:SF21">
    <property type="entry name" value="ELONGATION FACTOR 1-BETA"/>
    <property type="match status" value="1"/>
</dbReference>
<reference evidence="7 8" key="1">
    <citation type="submission" date="2018-07" db="EMBL/GenBank/DDBJ databases">
        <title>The complete nuclear genome of the prasinophyte Chloropicon primus (CCMP1205).</title>
        <authorList>
            <person name="Pombert J.-F."/>
            <person name="Otis C."/>
            <person name="Turmel M."/>
            <person name="Lemieux C."/>
        </authorList>
    </citation>
    <scope>NUCLEOTIDE SEQUENCE [LARGE SCALE GENOMIC DNA]</scope>
    <source>
        <strain evidence="7 8">CCMP1205</strain>
    </source>
</reference>
<evidence type="ECO:0000256" key="1">
    <source>
        <dbReference type="ARBA" id="ARBA00007411"/>
    </source>
</evidence>
<dbReference type="SUPFAM" id="SSF54984">
    <property type="entry name" value="eEF-1beta-like"/>
    <property type="match status" value="1"/>
</dbReference>
<dbReference type="InterPro" id="IPR049720">
    <property type="entry name" value="EF1B_bsu/dsu"/>
</dbReference>
<dbReference type="GO" id="GO:0003746">
    <property type="term" value="F:translation elongation factor activity"/>
    <property type="evidence" value="ECO:0007669"/>
    <property type="project" value="UniProtKB-KW"/>
</dbReference>
<dbReference type="Gene3D" id="3.30.70.60">
    <property type="match status" value="1"/>
</dbReference>
<dbReference type="FunFam" id="3.30.70.60:FF:000001">
    <property type="entry name" value="Elongation factor 1-beta 1 like"/>
    <property type="match status" value="1"/>
</dbReference>
<dbReference type="EMBL" id="CP031035">
    <property type="protein sequence ID" value="QDZ18626.1"/>
    <property type="molecule type" value="Genomic_DNA"/>
</dbReference>
<dbReference type="AlphaFoldDB" id="A0A5B8MDH9"/>
<dbReference type="SMART" id="SM00888">
    <property type="entry name" value="EF1_GNE"/>
    <property type="match status" value="1"/>
</dbReference>
<evidence type="ECO:0000313" key="7">
    <source>
        <dbReference type="EMBL" id="QDZ18626.1"/>
    </source>
</evidence>
<dbReference type="Gene3D" id="1.20.1050.130">
    <property type="match status" value="1"/>
</dbReference>
<comment type="subunit">
    <text evidence="2">EF-1 is composed of 4 subunits: alpha, beta (1B-alpha=beta'), delta (1B-beta), and gamma (1B-gamma).</text>
</comment>
<feature type="domain" description="Translation elongation factor EF1B beta/delta subunit guanine nucleotide exchange" evidence="6">
    <location>
        <begin position="143"/>
        <end position="238"/>
    </location>
</feature>
<dbReference type="InterPro" id="IPR036282">
    <property type="entry name" value="Glutathione-S-Trfase_C_sf"/>
</dbReference>
<dbReference type="SUPFAM" id="SSF47616">
    <property type="entry name" value="GST C-terminal domain-like"/>
    <property type="match status" value="1"/>
</dbReference>
<dbReference type="OrthoDB" id="331763at2759"/>
<dbReference type="STRING" id="1764295.A0A5B8MDH9"/>
<dbReference type="CDD" id="cd00292">
    <property type="entry name" value="EF1B"/>
    <property type="match status" value="1"/>
</dbReference>
<dbReference type="PANTHER" id="PTHR11595">
    <property type="entry name" value="EF-HAND AND COILED-COIL DOMAIN-CONTAINING FAMILY MEMBER"/>
    <property type="match status" value="1"/>
</dbReference>
<protein>
    <submittedName>
        <fullName evidence="7">Beta/delta subunit of elongation factor 1</fullName>
    </submittedName>
</protein>
<keyword evidence="8" id="KW-1185">Reference proteome</keyword>
<keyword evidence="3 7" id="KW-0251">Elongation factor</keyword>
<evidence type="ECO:0000256" key="4">
    <source>
        <dbReference type="ARBA" id="ARBA00022917"/>
    </source>
</evidence>
<name>A0A5B8MDH9_9CHLO</name>